<dbReference type="InterPro" id="IPR000306">
    <property type="entry name" value="Znf_FYVE"/>
</dbReference>
<proteinExistence type="predicted"/>
<dbReference type="Pfam" id="PF04366">
    <property type="entry name" value="Ysc84"/>
    <property type="match status" value="1"/>
</dbReference>
<accession>A0A4S4ELY6</accession>
<dbReference type="InterPro" id="IPR007461">
    <property type="entry name" value="Ysc84_actin-binding"/>
</dbReference>
<comment type="caution">
    <text evidence="8">The sequence shown here is derived from an EMBL/GenBank/DDBJ whole genome shotgun (WGS) entry which is preliminary data.</text>
</comment>
<evidence type="ECO:0000256" key="6">
    <source>
        <dbReference type="SAM" id="Phobius"/>
    </source>
</evidence>
<evidence type="ECO:0000256" key="2">
    <source>
        <dbReference type="ARBA" id="ARBA00022771"/>
    </source>
</evidence>
<dbReference type="SUPFAM" id="SSF57903">
    <property type="entry name" value="FYVE/PHD zinc finger"/>
    <property type="match status" value="1"/>
</dbReference>
<evidence type="ECO:0000313" key="8">
    <source>
        <dbReference type="EMBL" id="THG17648.1"/>
    </source>
</evidence>
<feature type="region of interest" description="Disordered" evidence="5">
    <location>
        <begin position="150"/>
        <end position="194"/>
    </location>
</feature>
<gene>
    <name evidence="8" type="ORF">TEA_014757</name>
</gene>
<dbReference type="PANTHER" id="PTHR15629">
    <property type="entry name" value="SH3YL1 PROTEIN"/>
    <property type="match status" value="1"/>
</dbReference>
<dbReference type="Pfam" id="PF01363">
    <property type="entry name" value="FYVE"/>
    <property type="match status" value="1"/>
</dbReference>
<dbReference type="EMBL" id="SDRB02003467">
    <property type="protein sequence ID" value="THG17648.1"/>
    <property type="molecule type" value="Genomic_DNA"/>
</dbReference>
<evidence type="ECO:0000256" key="3">
    <source>
        <dbReference type="ARBA" id="ARBA00022833"/>
    </source>
</evidence>
<dbReference type="GO" id="GO:0008270">
    <property type="term" value="F:zinc ion binding"/>
    <property type="evidence" value="ECO:0007669"/>
    <property type="project" value="UniProtKB-KW"/>
</dbReference>
<dbReference type="InterPro" id="IPR051702">
    <property type="entry name" value="SH3_domain_YSC84-like"/>
</dbReference>
<keyword evidence="6" id="KW-0812">Transmembrane</keyword>
<dbReference type="InterPro" id="IPR011011">
    <property type="entry name" value="Znf_FYVE_PHD"/>
</dbReference>
<dbReference type="CDD" id="cd11526">
    <property type="entry name" value="SYLF_FYVE"/>
    <property type="match status" value="1"/>
</dbReference>
<evidence type="ECO:0000256" key="5">
    <source>
        <dbReference type="SAM" id="MobiDB-lite"/>
    </source>
</evidence>
<reference evidence="8 9" key="1">
    <citation type="journal article" date="2018" name="Proc. Natl. Acad. Sci. U.S.A.">
        <title>Draft genome sequence of Camellia sinensis var. sinensis provides insights into the evolution of the tea genome and tea quality.</title>
        <authorList>
            <person name="Wei C."/>
            <person name="Yang H."/>
            <person name="Wang S."/>
            <person name="Zhao J."/>
            <person name="Liu C."/>
            <person name="Gao L."/>
            <person name="Xia E."/>
            <person name="Lu Y."/>
            <person name="Tai Y."/>
            <person name="She G."/>
            <person name="Sun J."/>
            <person name="Cao H."/>
            <person name="Tong W."/>
            <person name="Gao Q."/>
            <person name="Li Y."/>
            <person name="Deng W."/>
            <person name="Jiang X."/>
            <person name="Wang W."/>
            <person name="Chen Q."/>
            <person name="Zhang S."/>
            <person name="Li H."/>
            <person name="Wu J."/>
            <person name="Wang P."/>
            <person name="Li P."/>
            <person name="Shi C."/>
            <person name="Zheng F."/>
            <person name="Jian J."/>
            <person name="Huang B."/>
            <person name="Shan D."/>
            <person name="Shi M."/>
            <person name="Fang C."/>
            <person name="Yue Y."/>
            <person name="Li F."/>
            <person name="Li D."/>
            <person name="Wei S."/>
            <person name="Han B."/>
            <person name="Jiang C."/>
            <person name="Yin Y."/>
            <person name="Xia T."/>
            <person name="Zhang Z."/>
            <person name="Bennetzen J.L."/>
            <person name="Zhao S."/>
            <person name="Wan X."/>
        </authorList>
    </citation>
    <scope>NUCLEOTIDE SEQUENCE [LARGE SCALE GENOMIC DNA]</scope>
    <source>
        <strain evidence="9">cv. Shuchazao</strain>
        <tissue evidence="8">Leaf</tissue>
    </source>
</reference>
<sequence>MASWSSLMRSKDTYLQILRNLIVSFIAVSIDYILLVFVVSSRASCSSMNCNEFHTETQAQDQSEPLESNSDCGGFHQHKEHDDLQDTVCCISQQMAKSEECDNELPSPRTKENIEIMRLAKNEECHSNPQQGSQDNDERNDFLCQEMYEPEECDSPNGEREKNEEQRDLLSQQMAKPQKNIEITQHTNEDNGQKSEFVGKLMDKYEECDIKLPQHTREANDEKSGFVGQQMAEQELCDTKLREENDEKGEPNASHKKLGKYFFYDSPLSEETGVWIPVSVPPLSESDHDEWARGLYPNGGYFPEGDIGWSQCVEEDKELTMWEVVVEMLLVARGKVSSLASGDIRKVSWISSHLIEQAWKEMAETLTEANISNTTKILETEPPKWLPDSAASACMLCNIRFHPIICTRHHCRFCGGIFCGECTRGRSLLPSKFHLGDPQRVCDVCCVRLQSVQSYLMDQVSHAAQLPTHDVTDLSTLRSWLNFPWGQSMEYEIYKATNTIQGYNSKVGSLRPDKAIPDAILRQAKGLAILTIVKVGMMVTYNIGTGLVIALREDGTWSPPSAISSFGVGWGAQAGGELIDLIIILRTNDAIKTFSSDVHLSVGAGLSAAVGIVGRVVEADVRAGDSGYAACYTYSCSKGAFVGCSLEGSIVTTRTRENSRFYGSQSINASNILLGSLPRPAAAAIFYRSLGDLYQKLEK</sequence>
<keyword evidence="1" id="KW-0479">Metal-binding</keyword>
<keyword evidence="3" id="KW-0862">Zinc</keyword>
<evidence type="ECO:0000256" key="1">
    <source>
        <dbReference type="ARBA" id="ARBA00022723"/>
    </source>
</evidence>
<dbReference type="AlphaFoldDB" id="A0A4S4ELY6"/>
<dbReference type="Proteomes" id="UP000306102">
    <property type="component" value="Unassembled WGS sequence"/>
</dbReference>
<feature type="compositionally biased region" description="Basic and acidic residues" evidence="5">
    <location>
        <begin position="157"/>
        <end position="168"/>
    </location>
</feature>
<dbReference type="PROSITE" id="PS50178">
    <property type="entry name" value="ZF_FYVE"/>
    <property type="match status" value="1"/>
</dbReference>
<dbReference type="PANTHER" id="PTHR15629:SF43">
    <property type="entry name" value="RING_FYVE_PHD-TYPE ZINC FINGER FAMILY PROTEIN"/>
    <property type="match status" value="1"/>
</dbReference>
<keyword evidence="2 4" id="KW-0863">Zinc-finger</keyword>
<feature type="domain" description="FYVE-type" evidence="7">
    <location>
        <begin position="388"/>
        <end position="450"/>
    </location>
</feature>
<name>A0A4S4ELY6_CAMSN</name>
<dbReference type="FunFam" id="3.30.40.10:FF:000151">
    <property type="entry name" value="Zinc finger family protein"/>
    <property type="match status" value="1"/>
</dbReference>
<dbReference type="SMART" id="SM00064">
    <property type="entry name" value="FYVE"/>
    <property type="match status" value="1"/>
</dbReference>
<dbReference type="Gene3D" id="3.30.40.10">
    <property type="entry name" value="Zinc/RING finger domain, C3HC4 (zinc finger)"/>
    <property type="match status" value="1"/>
</dbReference>
<evidence type="ECO:0000259" key="7">
    <source>
        <dbReference type="PROSITE" id="PS50178"/>
    </source>
</evidence>
<keyword evidence="9" id="KW-1185">Reference proteome</keyword>
<organism evidence="8 9">
    <name type="scientific">Camellia sinensis var. sinensis</name>
    <name type="common">China tea</name>
    <dbReference type="NCBI Taxonomy" id="542762"/>
    <lineage>
        <taxon>Eukaryota</taxon>
        <taxon>Viridiplantae</taxon>
        <taxon>Streptophyta</taxon>
        <taxon>Embryophyta</taxon>
        <taxon>Tracheophyta</taxon>
        <taxon>Spermatophyta</taxon>
        <taxon>Magnoliopsida</taxon>
        <taxon>eudicotyledons</taxon>
        <taxon>Gunneridae</taxon>
        <taxon>Pentapetalae</taxon>
        <taxon>asterids</taxon>
        <taxon>Ericales</taxon>
        <taxon>Theaceae</taxon>
        <taxon>Camellia</taxon>
    </lineage>
</organism>
<dbReference type="InterPro" id="IPR013083">
    <property type="entry name" value="Znf_RING/FYVE/PHD"/>
</dbReference>
<dbReference type="GO" id="GO:0035091">
    <property type="term" value="F:phosphatidylinositol binding"/>
    <property type="evidence" value="ECO:0007669"/>
    <property type="project" value="TreeGrafter"/>
</dbReference>
<feature type="transmembrane region" description="Helical" evidence="6">
    <location>
        <begin position="21"/>
        <end position="40"/>
    </location>
</feature>
<dbReference type="InterPro" id="IPR017455">
    <property type="entry name" value="Znf_FYVE-rel"/>
</dbReference>
<dbReference type="STRING" id="542762.A0A4S4ELY6"/>
<protein>
    <recommendedName>
        <fullName evidence="7">FYVE-type domain-containing protein</fullName>
    </recommendedName>
</protein>
<feature type="compositionally biased region" description="Polar residues" evidence="5">
    <location>
        <begin position="169"/>
        <end position="186"/>
    </location>
</feature>
<evidence type="ECO:0000256" key="4">
    <source>
        <dbReference type="PROSITE-ProRule" id="PRU00091"/>
    </source>
</evidence>
<keyword evidence="6" id="KW-1133">Transmembrane helix</keyword>
<keyword evidence="6" id="KW-0472">Membrane</keyword>
<evidence type="ECO:0000313" key="9">
    <source>
        <dbReference type="Proteomes" id="UP000306102"/>
    </source>
</evidence>